<dbReference type="GO" id="GO:0016491">
    <property type="term" value="F:oxidoreductase activity"/>
    <property type="evidence" value="ECO:0007669"/>
    <property type="project" value="InterPro"/>
</dbReference>
<dbReference type="OrthoDB" id="3509362at2759"/>
<dbReference type="SUPFAM" id="SSF50129">
    <property type="entry name" value="GroES-like"/>
    <property type="match status" value="1"/>
</dbReference>
<dbReference type="EMBL" id="MTYH01000014">
    <property type="protein sequence ID" value="PNP46916.1"/>
    <property type="molecule type" value="Genomic_DNA"/>
</dbReference>
<reference evidence="2 3" key="1">
    <citation type="submission" date="2017-02" db="EMBL/GenBank/DDBJ databases">
        <title>Genomes of Trichoderma spp. with biocontrol activity.</title>
        <authorList>
            <person name="Gardiner D."/>
            <person name="Kazan K."/>
            <person name="Vos C."/>
            <person name="Harvey P."/>
        </authorList>
    </citation>
    <scope>NUCLEOTIDE SEQUENCE [LARGE SCALE GENOMIC DNA]</scope>
    <source>
        <strain evidence="2 3">A5MH</strain>
    </source>
</reference>
<feature type="domain" description="Enoyl reductase (ER)" evidence="1">
    <location>
        <begin position="33"/>
        <end position="349"/>
    </location>
</feature>
<dbReference type="PANTHER" id="PTHR11695:SF647">
    <property type="entry name" value="ENOYL REDUCTASE (ER) DOMAIN-CONTAINING PROTEIN"/>
    <property type="match status" value="1"/>
</dbReference>
<dbReference type="Pfam" id="PF13602">
    <property type="entry name" value="ADH_zinc_N_2"/>
    <property type="match status" value="1"/>
</dbReference>
<dbReference type="Gene3D" id="3.40.50.720">
    <property type="entry name" value="NAD(P)-binding Rossmann-like Domain"/>
    <property type="match status" value="1"/>
</dbReference>
<dbReference type="AlphaFoldDB" id="A0A2K0TN08"/>
<name>A0A2K0TN08_9HYPO</name>
<protein>
    <recommendedName>
        <fullName evidence="1">Enoyl reductase (ER) domain-containing protein</fullName>
    </recommendedName>
</protein>
<dbReference type="InterPro" id="IPR020843">
    <property type="entry name" value="ER"/>
</dbReference>
<evidence type="ECO:0000259" key="1">
    <source>
        <dbReference type="SMART" id="SM00829"/>
    </source>
</evidence>
<dbReference type="Proteomes" id="UP000236546">
    <property type="component" value="Unassembled WGS sequence"/>
</dbReference>
<dbReference type="SUPFAM" id="SSF51735">
    <property type="entry name" value="NAD(P)-binding Rossmann-fold domains"/>
    <property type="match status" value="1"/>
</dbReference>
<dbReference type="CDD" id="cd05289">
    <property type="entry name" value="MDR_like_2"/>
    <property type="match status" value="1"/>
</dbReference>
<sequence length="353" mass="38064">MRNLFTTANQYVKMATSNLPTTIKAVYQQDPKLTTLKLLQTPIPKATGQDEHLVKIKATAPCLGELGWEVNFPSLFPPNRERVPGTEGAGIIATSPPSSSFKPGDEVYFRLHARYPGCLREYTIVHTEELALKPKTLDWIEATATPLSTLTAWQGLFTQGILNKKGINGDADARAHNSKLRVLITGASGSVGTWAVHFAAAAGAGAVVAQCGSAGIEAAKKAGATEIIDYKKQSVADWAQEDASREVDLAFDCVGGSTLAACWSAVKKNGVLLSVVGNPVELKPESVTKDLAKSTWFLMDCKGDDLKEIADFIDERGLKPQIDSVVEFEDFQAAYDKVEQKKAKGKVVIKVDI</sequence>
<dbReference type="Pfam" id="PF08240">
    <property type="entry name" value="ADH_N"/>
    <property type="match status" value="1"/>
</dbReference>
<dbReference type="Gene3D" id="3.90.180.10">
    <property type="entry name" value="Medium-chain alcohol dehydrogenases, catalytic domain"/>
    <property type="match status" value="1"/>
</dbReference>
<dbReference type="InterPro" id="IPR050700">
    <property type="entry name" value="YIM1/Zinc_Alcohol_DH_Fams"/>
</dbReference>
<evidence type="ECO:0000313" key="3">
    <source>
        <dbReference type="Proteomes" id="UP000236546"/>
    </source>
</evidence>
<dbReference type="PANTHER" id="PTHR11695">
    <property type="entry name" value="ALCOHOL DEHYDROGENASE RELATED"/>
    <property type="match status" value="1"/>
</dbReference>
<comment type="caution">
    <text evidence="2">The sequence shown here is derived from an EMBL/GenBank/DDBJ whole genome shotgun (WGS) entry which is preliminary data.</text>
</comment>
<organism evidence="2 3">
    <name type="scientific">Trichoderma gamsii</name>
    <dbReference type="NCBI Taxonomy" id="398673"/>
    <lineage>
        <taxon>Eukaryota</taxon>
        <taxon>Fungi</taxon>
        <taxon>Dikarya</taxon>
        <taxon>Ascomycota</taxon>
        <taxon>Pezizomycotina</taxon>
        <taxon>Sordariomycetes</taxon>
        <taxon>Hypocreomycetidae</taxon>
        <taxon>Hypocreales</taxon>
        <taxon>Hypocreaceae</taxon>
        <taxon>Trichoderma</taxon>
    </lineage>
</organism>
<dbReference type="GO" id="GO:0005739">
    <property type="term" value="C:mitochondrion"/>
    <property type="evidence" value="ECO:0007669"/>
    <property type="project" value="TreeGrafter"/>
</dbReference>
<dbReference type="InterPro" id="IPR013154">
    <property type="entry name" value="ADH-like_N"/>
</dbReference>
<proteinExistence type="predicted"/>
<accession>A0A2K0TN08</accession>
<dbReference type="InterPro" id="IPR011032">
    <property type="entry name" value="GroES-like_sf"/>
</dbReference>
<dbReference type="InterPro" id="IPR036291">
    <property type="entry name" value="NAD(P)-bd_dom_sf"/>
</dbReference>
<gene>
    <name evidence="2" type="ORF">TGAMA5MH_01869</name>
</gene>
<dbReference type="SMART" id="SM00829">
    <property type="entry name" value="PKS_ER"/>
    <property type="match status" value="1"/>
</dbReference>
<evidence type="ECO:0000313" key="2">
    <source>
        <dbReference type="EMBL" id="PNP46916.1"/>
    </source>
</evidence>